<gene>
    <name evidence="5" type="ORF">ICI42_21875</name>
</gene>
<dbReference type="SUPFAM" id="SSF55073">
    <property type="entry name" value="Nucleotide cyclase"/>
    <property type="match status" value="1"/>
</dbReference>
<comment type="catalytic activity">
    <reaction evidence="2">
        <text>2 GTP = 3',3'-c-di-GMP + 2 diphosphate</text>
        <dbReference type="Rhea" id="RHEA:24898"/>
        <dbReference type="ChEBI" id="CHEBI:33019"/>
        <dbReference type="ChEBI" id="CHEBI:37565"/>
        <dbReference type="ChEBI" id="CHEBI:58805"/>
        <dbReference type="EC" id="2.7.7.65"/>
    </reaction>
</comment>
<dbReference type="Gene3D" id="3.30.70.270">
    <property type="match status" value="1"/>
</dbReference>
<evidence type="ECO:0000256" key="1">
    <source>
        <dbReference type="ARBA" id="ARBA00012528"/>
    </source>
</evidence>
<dbReference type="InterPro" id="IPR043128">
    <property type="entry name" value="Rev_trsase/Diguanyl_cyclase"/>
</dbReference>
<name>A0A8J6PZ09_9HYPH</name>
<reference evidence="5" key="1">
    <citation type="submission" date="2020-09" db="EMBL/GenBank/DDBJ databases">
        <title>Genome seq and assembly of Tianweitania sp.</title>
        <authorList>
            <person name="Chhetri G."/>
        </authorList>
    </citation>
    <scope>NUCLEOTIDE SEQUENCE</scope>
    <source>
        <strain evidence="5">Rool2</strain>
    </source>
</reference>
<feature type="transmembrane region" description="Helical" evidence="3">
    <location>
        <begin position="45"/>
        <end position="67"/>
    </location>
</feature>
<dbReference type="InterPro" id="IPR050469">
    <property type="entry name" value="Diguanylate_Cyclase"/>
</dbReference>
<sequence>MKSLSRTAWLRLARWTIFGTLGCVLFSVGFTYIAFKDAAGELLHLILLVAVILPILLAGPLFFYLSLKLRELAIVNHKLAIAASTDSMTGCLNRGAFAEKVERYFHTSPPKGSKLSRGALLVVDADHFKSINDRFGHSEGDEALQLIAAVISACVREGDVVGRLGGEEFGIFLPGATPVNAVDVAERMRRAVADTRFTPGGHMHALSISVGGAVFDAPSTFAELYRIADRFLYVAKEGGRNRVELSPLPHGGGLEQRQGYLQ</sequence>
<dbReference type="CDD" id="cd01949">
    <property type="entry name" value="GGDEF"/>
    <property type="match status" value="1"/>
</dbReference>
<dbReference type="PROSITE" id="PS50887">
    <property type="entry name" value="GGDEF"/>
    <property type="match status" value="1"/>
</dbReference>
<dbReference type="PANTHER" id="PTHR45138:SF9">
    <property type="entry name" value="DIGUANYLATE CYCLASE DGCM-RELATED"/>
    <property type="match status" value="1"/>
</dbReference>
<dbReference type="AlphaFoldDB" id="A0A8J6PZ09"/>
<dbReference type="NCBIfam" id="TIGR00254">
    <property type="entry name" value="GGDEF"/>
    <property type="match status" value="1"/>
</dbReference>
<evidence type="ECO:0000256" key="2">
    <source>
        <dbReference type="ARBA" id="ARBA00034247"/>
    </source>
</evidence>
<evidence type="ECO:0000313" key="6">
    <source>
        <dbReference type="Proteomes" id="UP000643405"/>
    </source>
</evidence>
<keyword evidence="3" id="KW-0472">Membrane</keyword>
<dbReference type="Pfam" id="PF00990">
    <property type="entry name" value="GGDEF"/>
    <property type="match status" value="1"/>
</dbReference>
<dbReference type="SMART" id="SM00267">
    <property type="entry name" value="GGDEF"/>
    <property type="match status" value="1"/>
</dbReference>
<organism evidence="5 6">
    <name type="scientific">Oryzicola mucosus</name>
    <dbReference type="NCBI Taxonomy" id="2767425"/>
    <lineage>
        <taxon>Bacteria</taxon>
        <taxon>Pseudomonadati</taxon>
        <taxon>Pseudomonadota</taxon>
        <taxon>Alphaproteobacteria</taxon>
        <taxon>Hyphomicrobiales</taxon>
        <taxon>Phyllobacteriaceae</taxon>
        <taxon>Oryzicola</taxon>
    </lineage>
</organism>
<keyword evidence="3" id="KW-1133">Transmembrane helix</keyword>
<dbReference type="PANTHER" id="PTHR45138">
    <property type="entry name" value="REGULATORY COMPONENTS OF SENSORY TRANSDUCTION SYSTEM"/>
    <property type="match status" value="1"/>
</dbReference>
<accession>A0A8J6PZ09</accession>
<evidence type="ECO:0000313" key="5">
    <source>
        <dbReference type="EMBL" id="MBD0417293.1"/>
    </source>
</evidence>
<dbReference type="InterPro" id="IPR029787">
    <property type="entry name" value="Nucleotide_cyclase"/>
</dbReference>
<protein>
    <recommendedName>
        <fullName evidence="1">diguanylate cyclase</fullName>
        <ecNumber evidence="1">2.7.7.65</ecNumber>
    </recommendedName>
</protein>
<proteinExistence type="predicted"/>
<dbReference type="FunFam" id="3.30.70.270:FF:000001">
    <property type="entry name" value="Diguanylate cyclase domain protein"/>
    <property type="match status" value="1"/>
</dbReference>
<dbReference type="GO" id="GO:0043709">
    <property type="term" value="P:cell adhesion involved in single-species biofilm formation"/>
    <property type="evidence" value="ECO:0007669"/>
    <property type="project" value="TreeGrafter"/>
</dbReference>
<feature type="transmembrane region" description="Helical" evidence="3">
    <location>
        <begin position="12"/>
        <end position="33"/>
    </location>
</feature>
<dbReference type="EMBL" id="JACVVX010000011">
    <property type="protein sequence ID" value="MBD0417293.1"/>
    <property type="molecule type" value="Genomic_DNA"/>
</dbReference>
<keyword evidence="3" id="KW-0812">Transmembrane</keyword>
<dbReference type="EC" id="2.7.7.65" evidence="1"/>
<dbReference type="GO" id="GO:1902201">
    <property type="term" value="P:negative regulation of bacterial-type flagellum-dependent cell motility"/>
    <property type="evidence" value="ECO:0007669"/>
    <property type="project" value="TreeGrafter"/>
</dbReference>
<evidence type="ECO:0000259" key="4">
    <source>
        <dbReference type="PROSITE" id="PS50887"/>
    </source>
</evidence>
<feature type="domain" description="GGDEF" evidence="4">
    <location>
        <begin position="116"/>
        <end position="248"/>
    </location>
</feature>
<dbReference type="RefSeq" id="WP_188166730.1">
    <property type="nucleotide sequence ID" value="NZ_JACVVX010000011.1"/>
</dbReference>
<dbReference type="GO" id="GO:0005886">
    <property type="term" value="C:plasma membrane"/>
    <property type="evidence" value="ECO:0007669"/>
    <property type="project" value="TreeGrafter"/>
</dbReference>
<dbReference type="GO" id="GO:0052621">
    <property type="term" value="F:diguanylate cyclase activity"/>
    <property type="evidence" value="ECO:0007669"/>
    <property type="project" value="UniProtKB-EC"/>
</dbReference>
<keyword evidence="6" id="KW-1185">Reference proteome</keyword>
<evidence type="ECO:0000256" key="3">
    <source>
        <dbReference type="SAM" id="Phobius"/>
    </source>
</evidence>
<dbReference type="InterPro" id="IPR000160">
    <property type="entry name" value="GGDEF_dom"/>
</dbReference>
<dbReference type="Proteomes" id="UP000643405">
    <property type="component" value="Unassembled WGS sequence"/>
</dbReference>
<comment type="caution">
    <text evidence="5">The sequence shown here is derived from an EMBL/GenBank/DDBJ whole genome shotgun (WGS) entry which is preliminary data.</text>
</comment>